<keyword evidence="5" id="KW-0804">Transcription</keyword>
<dbReference type="SUPFAM" id="SSF100950">
    <property type="entry name" value="NagB/RpiA/CoA transferase-like"/>
    <property type="match status" value="1"/>
</dbReference>
<evidence type="ECO:0000256" key="2">
    <source>
        <dbReference type="ARBA" id="ARBA00022491"/>
    </source>
</evidence>
<evidence type="ECO:0000256" key="5">
    <source>
        <dbReference type="ARBA" id="ARBA00023163"/>
    </source>
</evidence>
<dbReference type="InterPro" id="IPR037171">
    <property type="entry name" value="NagB/RpiA_transferase-like"/>
</dbReference>
<comment type="function">
    <text evidence="6">Repressor of the lactose catabolism operon. Galactose-6-phosphate is the inducer.</text>
</comment>
<name>A0A1X7N1C9_9LACT</name>
<dbReference type="EMBL" id="FXBJ01000002">
    <property type="protein sequence ID" value="SMH30183.1"/>
    <property type="molecule type" value="Genomic_DNA"/>
</dbReference>
<keyword evidence="3" id="KW-0805">Transcription regulation</keyword>
<sequence length="253" mass="28745">MKRDRLLTILSEVNKSGTVKTADLIKKLNVSDMTVRRDLDELAESGKIVRLHGGAQSVKSSIIYEASHIEKRELNIEEKREIAQVAASEIKNGETIFIGPGTTLELLASFVQVDYLRVVTNSLPVFENFQKERPQIDLVLTGGTFRQRSGAFVGELTNGTIEKLKFNRAFVGVNGIRNESIMTADTEEGQTQKKALNNAQTKYILTDYHKLNKDDFYQFYNLYDIDYLITNQQLPSETLAHYQQYTEVKLTKK</sequence>
<dbReference type="PROSITE" id="PS51000">
    <property type="entry name" value="HTH_DEOR_2"/>
    <property type="match status" value="1"/>
</dbReference>
<dbReference type="GO" id="GO:0003700">
    <property type="term" value="F:DNA-binding transcription factor activity"/>
    <property type="evidence" value="ECO:0007669"/>
    <property type="project" value="InterPro"/>
</dbReference>
<dbReference type="InterPro" id="IPR050313">
    <property type="entry name" value="Carb_Metab_HTH_regulators"/>
</dbReference>
<dbReference type="SUPFAM" id="SSF46785">
    <property type="entry name" value="Winged helix' DNA-binding domain"/>
    <property type="match status" value="1"/>
</dbReference>
<dbReference type="Proteomes" id="UP000193435">
    <property type="component" value="Unassembled WGS sequence"/>
</dbReference>
<evidence type="ECO:0000256" key="6">
    <source>
        <dbReference type="ARBA" id="ARBA00024937"/>
    </source>
</evidence>
<dbReference type="Pfam" id="PF08220">
    <property type="entry name" value="HTH_DeoR"/>
    <property type="match status" value="1"/>
</dbReference>
<gene>
    <name evidence="8" type="ORF">SAMN04488700_1147</name>
</gene>
<dbReference type="InterPro" id="IPR014036">
    <property type="entry name" value="DeoR-like_C"/>
</dbReference>
<organism evidence="8 9">
    <name type="scientific">Carnobacterium iners</name>
    <dbReference type="NCBI Taxonomy" id="1073423"/>
    <lineage>
        <taxon>Bacteria</taxon>
        <taxon>Bacillati</taxon>
        <taxon>Bacillota</taxon>
        <taxon>Bacilli</taxon>
        <taxon>Lactobacillales</taxon>
        <taxon>Carnobacteriaceae</taxon>
        <taxon>Carnobacterium</taxon>
    </lineage>
</organism>
<dbReference type="PROSITE" id="PS00894">
    <property type="entry name" value="HTH_DEOR_1"/>
    <property type="match status" value="1"/>
</dbReference>
<dbReference type="AlphaFoldDB" id="A0A1X7N1C9"/>
<evidence type="ECO:0000256" key="3">
    <source>
        <dbReference type="ARBA" id="ARBA00023015"/>
    </source>
</evidence>
<dbReference type="InterPro" id="IPR001034">
    <property type="entry name" value="DeoR_HTH"/>
</dbReference>
<evidence type="ECO:0000313" key="8">
    <source>
        <dbReference type="EMBL" id="SMH30183.1"/>
    </source>
</evidence>
<dbReference type="STRING" id="1073423.SAMN04488700_1147"/>
<dbReference type="Gene3D" id="3.40.50.1360">
    <property type="match status" value="1"/>
</dbReference>
<dbReference type="PANTHER" id="PTHR30363:SF4">
    <property type="entry name" value="GLYCEROL-3-PHOSPHATE REGULON REPRESSOR"/>
    <property type="match status" value="1"/>
</dbReference>
<dbReference type="InterPro" id="IPR036388">
    <property type="entry name" value="WH-like_DNA-bd_sf"/>
</dbReference>
<dbReference type="SMART" id="SM01134">
    <property type="entry name" value="DeoRC"/>
    <property type="match status" value="1"/>
</dbReference>
<dbReference type="Pfam" id="PF00455">
    <property type="entry name" value="DeoRC"/>
    <property type="match status" value="1"/>
</dbReference>
<dbReference type="SMART" id="SM00420">
    <property type="entry name" value="HTH_DEOR"/>
    <property type="match status" value="1"/>
</dbReference>
<proteinExistence type="predicted"/>
<evidence type="ECO:0000259" key="7">
    <source>
        <dbReference type="PROSITE" id="PS51000"/>
    </source>
</evidence>
<dbReference type="PANTHER" id="PTHR30363">
    <property type="entry name" value="HTH-TYPE TRANSCRIPTIONAL REGULATOR SRLR-RELATED"/>
    <property type="match status" value="1"/>
</dbReference>
<evidence type="ECO:0000313" key="9">
    <source>
        <dbReference type="Proteomes" id="UP000193435"/>
    </source>
</evidence>
<evidence type="ECO:0000256" key="4">
    <source>
        <dbReference type="ARBA" id="ARBA00023125"/>
    </source>
</evidence>
<accession>A0A1X7N1C9</accession>
<keyword evidence="4" id="KW-0238">DNA-binding</keyword>
<reference evidence="8 9" key="1">
    <citation type="submission" date="2017-04" db="EMBL/GenBank/DDBJ databases">
        <authorList>
            <person name="Afonso C.L."/>
            <person name="Miller P.J."/>
            <person name="Scott M.A."/>
            <person name="Spackman E."/>
            <person name="Goraichik I."/>
            <person name="Dimitrov K.M."/>
            <person name="Suarez D.L."/>
            <person name="Swayne D.E."/>
        </authorList>
    </citation>
    <scope>NUCLEOTIDE SEQUENCE [LARGE SCALE GENOMIC DNA]</scope>
    <source>
        <strain evidence="8 9">LMG26642</strain>
    </source>
</reference>
<keyword evidence="2" id="KW-0678">Repressor</keyword>
<feature type="domain" description="HTH deoR-type" evidence="7">
    <location>
        <begin position="2"/>
        <end position="57"/>
    </location>
</feature>
<dbReference type="InterPro" id="IPR036390">
    <property type="entry name" value="WH_DNA-bd_sf"/>
</dbReference>
<dbReference type="GO" id="GO:0003677">
    <property type="term" value="F:DNA binding"/>
    <property type="evidence" value="ECO:0007669"/>
    <property type="project" value="UniProtKB-KW"/>
</dbReference>
<protein>
    <recommendedName>
        <fullName evidence="1">Lactose phosphotransferase system repressor</fullName>
    </recommendedName>
</protein>
<dbReference type="Gene3D" id="1.10.10.10">
    <property type="entry name" value="Winged helix-like DNA-binding domain superfamily/Winged helix DNA-binding domain"/>
    <property type="match status" value="1"/>
</dbReference>
<dbReference type="PRINTS" id="PR00037">
    <property type="entry name" value="HTHLACR"/>
</dbReference>
<keyword evidence="9" id="KW-1185">Reference proteome</keyword>
<dbReference type="InterPro" id="IPR018356">
    <property type="entry name" value="Tscrpt_reg_HTH_DeoR_CS"/>
</dbReference>
<evidence type="ECO:0000256" key="1">
    <source>
        <dbReference type="ARBA" id="ARBA00021390"/>
    </source>
</evidence>